<feature type="transmembrane region" description="Helical" evidence="2">
    <location>
        <begin position="39"/>
        <end position="59"/>
    </location>
</feature>
<keyword evidence="2" id="KW-0472">Membrane</keyword>
<gene>
    <name evidence="3" type="ORF">M427DRAFT_354256</name>
</gene>
<keyword evidence="2" id="KW-1133">Transmembrane helix</keyword>
<keyword evidence="4" id="KW-1185">Reference proteome</keyword>
<dbReference type="Proteomes" id="UP000070544">
    <property type="component" value="Unassembled WGS sequence"/>
</dbReference>
<evidence type="ECO:0000256" key="1">
    <source>
        <dbReference type="SAM" id="MobiDB-lite"/>
    </source>
</evidence>
<dbReference type="EMBL" id="KQ965771">
    <property type="protein sequence ID" value="KXS14073.1"/>
    <property type="molecule type" value="Genomic_DNA"/>
</dbReference>
<evidence type="ECO:0000313" key="4">
    <source>
        <dbReference type="Proteomes" id="UP000070544"/>
    </source>
</evidence>
<proteinExistence type="predicted"/>
<reference evidence="3 4" key="1">
    <citation type="journal article" date="2015" name="Genome Biol. Evol.">
        <title>Phylogenomic analyses indicate that early fungi evolved digesting cell walls of algal ancestors of land plants.</title>
        <authorList>
            <person name="Chang Y."/>
            <person name="Wang S."/>
            <person name="Sekimoto S."/>
            <person name="Aerts A.L."/>
            <person name="Choi C."/>
            <person name="Clum A."/>
            <person name="LaButti K.M."/>
            <person name="Lindquist E.A."/>
            <person name="Yee Ngan C."/>
            <person name="Ohm R.A."/>
            <person name="Salamov A.A."/>
            <person name="Grigoriev I.V."/>
            <person name="Spatafora J.W."/>
            <person name="Berbee M.L."/>
        </authorList>
    </citation>
    <scope>NUCLEOTIDE SEQUENCE [LARGE SCALE GENOMIC DNA]</scope>
    <source>
        <strain evidence="3 4">JEL478</strain>
    </source>
</reference>
<accession>A0A139ACC4</accession>
<keyword evidence="2" id="KW-0812">Transmembrane</keyword>
<protein>
    <submittedName>
        <fullName evidence="3">Uncharacterized protein</fullName>
    </submittedName>
</protein>
<dbReference type="AlphaFoldDB" id="A0A139ACC4"/>
<sequence length="239" mass="26537">MDASGASISKSDDGKSLGGGQDVEKPAGPKRRCSIPLRIAITAMIFLDVAIIAISLTVVSVTSTRSSNADAITQGTKSITDLARVIQEGGASRSVWTQMDTYLNKIEQLARNTQGLVTRGVVKYDDFESMTLHMYTNLRAVDVTIQYYMYYMNDTQEMLGIGPVYPTTLSPTPSFYFSMYMTYNRTCATLCPNVTTNGRSVQYKLQESASGTLSINSLYSQSVPYLQLWKRPWYFDQLP</sequence>
<evidence type="ECO:0000313" key="3">
    <source>
        <dbReference type="EMBL" id="KXS14073.1"/>
    </source>
</evidence>
<evidence type="ECO:0000256" key="2">
    <source>
        <dbReference type="SAM" id="Phobius"/>
    </source>
</evidence>
<name>A0A139ACC4_GONPJ</name>
<feature type="region of interest" description="Disordered" evidence="1">
    <location>
        <begin position="1"/>
        <end position="29"/>
    </location>
</feature>
<organism evidence="3 4">
    <name type="scientific">Gonapodya prolifera (strain JEL478)</name>
    <name type="common">Monoblepharis prolifera</name>
    <dbReference type="NCBI Taxonomy" id="1344416"/>
    <lineage>
        <taxon>Eukaryota</taxon>
        <taxon>Fungi</taxon>
        <taxon>Fungi incertae sedis</taxon>
        <taxon>Chytridiomycota</taxon>
        <taxon>Chytridiomycota incertae sedis</taxon>
        <taxon>Monoblepharidomycetes</taxon>
        <taxon>Monoblepharidales</taxon>
        <taxon>Gonapodyaceae</taxon>
        <taxon>Gonapodya</taxon>
    </lineage>
</organism>